<dbReference type="GO" id="GO:0005615">
    <property type="term" value="C:extracellular space"/>
    <property type="evidence" value="ECO:0007669"/>
    <property type="project" value="TreeGrafter"/>
</dbReference>
<proteinExistence type="inferred from homology"/>
<dbReference type="InterPro" id="IPR057246">
    <property type="entry name" value="CARBOXYPEPT_ZN_1"/>
</dbReference>
<dbReference type="Gene3D" id="3.10.350.10">
    <property type="entry name" value="LysM domain"/>
    <property type="match status" value="2"/>
</dbReference>
<evidence type="ECO:0000256" key="7">
    <source>
        <dbReference type="ARBA" id="ARBA00023049"/>
    </source>
</evidence>
<sequence length="400" mass="45484">MVYSYVVQKGDTLFRIARRYNIHTDSIYSVNPQLKGQRYIYPGQVIQLQLPEVPKYVIQAGDTFYDIAHRFRISLTDLLAANPGVNPRRLLIGQIIVLPLSKGMDIVDTTNDYGYVELLEDIGLLGQRYPFLQADSIGNSVLGKPIPVIRIGTGPKQVHYNGSFHANEWITTLLLMKFLEDYANAFTGSGLLRGKNMKVLYEETSLWVVPMVNPDGVELVQEGAMPTHPYYMQLLEWNFGSRDFSGWKANIRGVDLNDQFPANWELERDRREVAGPGPRDYTGETPLSEPEAKAIADFTQAHDFRLVIAFHTQGQEIYWNYRDLEPPESETIANRLAQVSRYRAIKLPESDAGYKDWFIQQYRRPGFTVEAGIGTNPLPISQFRSIYDDVIGLLIEGLIV</sequence>
<comment type="similarity">
    <text evidence="2 8">Belongs to the peptidase M14 family.</text>
</comment>
<feature type="domain" description="Peptidase M14" evidence="10">
    <location>
        <begin position="111"/>
        <end position="398"/>
    </location>
</feature>
<keyword evidence="6" id="KW-0862">Zinc</keyword>
<reference evidence="11 12" key="1">
    <citation type="submission" date="2017-07" db="EMBL/GenBank/DDBJ databases">
        <title>Genome sequencing and assembly of Paenibacillus rigui.</title>
        <authorList>
            <person name="Mayilraj S."/>
        </authorList>
    </citation>
    <scope>NUCLEOTIDE SEQUENCE [LARGE SCALE GENOMIC DNA]</scope>
    <source>
        <strain evidence="11 12">JCM 16352</strain>
    </source>
</reference>
<evidence type="ECO:0000259" key="9">
    <source>
        <dbReference type="PROSITE" id="PS51782"/>
    </source>
</evidence>
<dbReference type="GO" id="GO:0006508">
    <property type="term" value="P:proteolysis"/>
    <property type="evidence" value="ECO:0007669"/>
    <property type="project" value="UniProtKB-KW"/>
</dbReference>
<dbReference type="Gene3D" id="3.40.630.10">
    <property type="entry name" value="Zn peptidases"/>
    <property type="match status" value="1"/>
</dbReference>
<dbReference type="PROSITE" id="PS00132">
    <property type="entry name" value="CARBOXYPEPT_ZN_1"/>
    <property type="match status" value="1"/>
</dbReference>
<dbReference type="PRINTS" id="PR00765">
    <property type="entry name" value="CRBOXYPTASEA"/>
</dbReference>
<dbReference type="InterPro" id="IPR000834">
    <property type="entry name" value="Peptidase_M14"/>
</dbReference>
<keyword evidence="4" id="KW-0479">Metal-binding</keyword>
<evidence type="ECO:0000313" key="11">
    <source>
        <dbReference type="EMBL" id="OXM84176.1"/>
    </source>
</evidence>
<dbReference type="InterPro" id="IPR036779">
    <property type="entry name" value="LysM_dom_sf"/>
</dbReference>
<dbReference type="GO" id="GO:0008270">
    <property type="term" value="F:zinc ion binding"/>
    <property type="evidence" value="ECO:0007669"/>
    <property type="project" value="InterPro"/>
</dbReference>
<dbReference type="SUPFAM" id="SSF53187">
    <property type="entry name" value="Zn-dependent exopeptidases"/>
    <property type="match status" value="1"/>
</dbReference>
<dbReference type="EMBL" id="NMQW01000034">
    <property type="protein sequence ID" value="OXM84176.1"/>
    <property type="molecule type" value="Genomic_DNA"/>
</dbReference>
<evidence type="ECO:0000259" key="10">
    <source>
        <dbReference type="PROSITE" id="PS52035"/>
    </source>
</evidence>
<comment type="cofactor">
    <cofactor evidence="1">
        <name>Zn(2+)</name>
        <dbReference type="ChEBI" id="CHEBI:29105"/>
    </cofactor>
</comment>
<evidence type="ECO:0000256" key="8">
    <source>
        <dbReference type="PROSITE-ProRule" id="PRU01379"/>
    </source>
</evidence>
<feature type="domain" description="LysM" evidence="9">
    <location>
        <begin position="54"/>
        <end position="98"/>
    </location>
</feature>
<dbReference type="AlphaFoldDB" id="A0A229UL92"/>
<dbReference type="PANTHER" id="PTHR11705:SF143">
    <property type="entry name" value="SLL0236 PROTEIN"/>
    <property type="match status" value="1"/>
</dbReference>
<evidence type="ECO:0000256" key="2">
    <source>
        <dbReference type="ARBA" id="ARBA00005988"/>
    </source>
</evidence>
<dbReference type="CDD" id="cd00118">
    <property type="entry name" value="LysM"/>
    <property type="match status" value="2"/>
</dbReference>
<dbReference type="Pfam" id="PF01476">
    <property type="entry name" value="LysM"/>
    <property type="match status" value="2"/>
</dbReference>
<accession>A0A229UL92</accession>
<protein>
    <submittedName>
        <fullName evidence="11">Peptidase M14</fullName>
    </submittedName>
</protein>
<keyword evidence="7" id="KW-0482">Metalloprotease</keyword>
<keyword evidence="5" id="KW-0378">Hydrolase</keyword>
<evidence type="ECO:0000256" key="4">
    <source>
        <dbReference type="ARBA" id="ARBA00022723"/>
    </source>
</evidence>
<feature type="active site" description="Proton donor/acceptor" evidence="8">
    <location>
        <position position="370"/>
    </location>
</feature>
<dbReference type="Pfam" id="PF00246">
    <property type="entry name" value="Peptidase_M14"/>
    <property type="match status" value="1"/>
</dbReference>
<dbReference type="SUPFAM" id="SSF54106">
    <property type="entry name" value="LysM domain"/>
    <property type="match status" value="2"/>
</dbReference>
<dbReference type="OrthoDB" id="9802862at2"/>
<evidence type="ECO:0000313" key="12">
    <source>
        <dbReference type="Proteomes" id="UP000215509"/>
    </source>
</evidence>
<dbReference type="CDD" id="cd06229">
    <property type="entry name" value="M14_Endopeptidase_I"/>
    <property type="match status" value="1"/>
</dbReference>
<dbReference type="PROSITE" id="PS52035">
    <property type="entry name" value="PEPTIDASE_M14"/>
    <property type="match status" value="1"/>
</dbReference>
<evidence type="ECO:0000256" key="6">
    <source>
        <dbReference type="ARBA" id="ARBA00022833"/>
    </source>
</evidence>
<dbReference type="PROSITE" id="PS51782">
    <property type="entry name" value="LYSM"/>
    <property type="match status" value="2"/>
</dbReference>
<dbReference type="GO" id="GO:0004181">
    <property type="term" value="F:metallocarboxypeptidase activity"/>
    <property type="evidence" value="ECO:0007669"/>
    <property type="project" value="InterPro"/>
</dbReference>
<feature type="domain" description="LysM" evidence="9">
    <location>
        <begin position="3"/>
        <end position="48"/>
    </location>
</feature>
<dbReference type="SMART" id="SM00631">
    <property type="entry name" value="Zn_pept"/>
    <property type="match status" value="1"/>
</dbReference>
<comment type="caution">
    <text evidence="11">The sequence shown here is derived from an EMBL/GenBank/DDBJ whole genome shotgun (WGS) entry which is preliminary data.</text>
</comment>
<evidence type="ECO:0000256" key="1">
    <source>
        <dbReference type="ARBA" id="ARBA00001947"/>
    </source>
</evidence>
<evidence type="ECO:0000256" key="3">
    <source>
        <dbReference type="ARBA" id="ARBA00022670"/>
    </source>
</evidence>
<evidence type="ECO:0000256" key="5">
    <source>
        <dbReference type="ARBA" id="ARBA00022801"/>
    </source>
</evidence>
<keyword evidence="12" id="KW-1185">Reference proteome</keyword>
<name>A0A229UL92_9BACL</name>
<dbReference type="RefSeq" id="WP_094017091.1">
    <property type="nucleotide sequence ID" value="NZ_NMQW01000034.1"/>
</dbReference>
<dbReference type="InterPro" id="IPR034274">
    <property type="entry name" value="ENP1_M14_CPD"/>
</dbReference>
<gene>
    <name evidence="11" type="ORF">CF651_22350</name>
</gene>
<dbReference type="PANTHER" id="PTHR11705">
    <property type="entry name" value="PROTEASE FAMILY M14 CARBOXYPEPTIDASE A,B"/>
    <property type="match status" value="1"/>
</dbReference>
<organism evidence="11 12">
    <name type="scientific">Paenibacillus rigui</name>
    <dbReference type="NCBI Taxonomy" id="554312"/>
    <lineage>
        <taxon>Bacteria</taxon>
        <taxon>Bacillati</taxon>
        <taxon>Bacillota</taxon>
        <taxon>Bacilli</taxon>
        <taxon>Bacillales</taxon>
        <taxon>Paenibacillaceae</taxon>
        <taxon>Paenibacillus</taxon>
    </lineage>
</organism>
<dbReference type="InterPro" id="IPR018392">
    <property type="entry name" value="LysM"/>
</dbReference>
<keyword evidence="3" id="KW-0645">Protease</keyword>
<dbReference type="Proteomes" id="UP000215509">
    <property type="component" value="Unassembled WGS sequence"/>
</dbReference>
<dbReference type="SMART" id="SM00257">
    <property type="entry name" value="LysM"/>
    <property type="match status" value="2"/>
</dbReference>